<keyword evidence="2" id="KW-1185">Reference proteome</keyword>
<dbReference type="EMBL" id="JBFTWV010000032">
    <property type="protein sequence ID" value="KAL2795787.1"/>
    <property type="molecule type" value="Genomic_DNA"/>
</dbReference>
<sequence>MPPYHTWNHEYFAVYRVGYGGTKPGQAEEILAISEAKSPKEYGSARTQLLAYIAMGVRLLKQVHKLTQCYGLRVQEEIFRLLQYQLWKVASVRANLRLSQSTAQRSQA</sequence>
<protein>
    <submittedName>
        <fullName evidence="1">Uncharacterized protein</fullName>
    </submittedName>
</protein>
<evidence type="ECO:0000313" key="2">
    <source>
        <dbReference type="Proteomes" id="UP001610563"/>
    </source>
</evidence>
<reference evidence="1 2" key="1">
    <citation type="submission" date="2024-07" db="EMBL/GenBank/DDBJ databases">
        <title>Section-level genome sequencing and comparative genomics of Aspergillus sections Usti and Cavernicolus.</title>
        <authorList>
            <consortium name="Lawrence Berkeley National Laboratory"/>
            <person name="Nybo J.L."/>
            <person name="Vesth T.C."/>
            <person name="Theobald S."/>
            <person name="Frisvad J.C."/>
            <person name="Larsen T.O."/>
            <person name="Kjaerboelling I."/>
            <person name="Rothschild-Mancinelli K."/>
            <person name="Lyhne E.K."/>
            <person name="Kogle M.E."/>
            <person name="Barry K."/>
            <person name="Clum A."/>
            <person name="Na H."/>
            <person name="Ledsgaard L."/>
            <person name="Lin J."/>
            <person name="Lipzen A."/>
            <person name="Kuo A."/>
            <person name="Riley R."/>
            <person name="Mondo S."/>
            <person name="Labutti K."/>
            <person name="Haridas S."/>
            <person name="Pangalinan J."/>
            <person name="Salamov A.A."/>
            <person name="Simmons B.A."/>
            <person name="Magnuson J.K."/>
            <person name="Chen J."/>
            <person name="Drula E."/>
            <person name="Henrissat B."/>
            <person name="Wiebenga A."/>
            <person name="Lubbers R.J."/>
            <person name="Gomes A.C."/>
            <person name="Makela M.R."/>
            <person name="Stajich J."/>
            <person name="Grigoriev I.V."/>
            <person name="Mortensen U.H."/>
            <person name="De Vries R.P."/>
            <person name="Baker S.E."/>
            <person name="Andersen M.R."/>
        </authorList>
    </citation>
    <scope>NUCLEOTIDE SEQUENCE [LARGE SCALE GENOMIC DNA]</scope>
    <source>
        <strain evidence="1 2">CBS 209.92</strain>
    </source>
</reference>
<comment type="caution">
    <text evidence="1">The sequence shown here is derived from an EMBL/GenBank/DDBJ whole genome shotgun (WGS) entry which is preliminary data.</text>
</comment>
<gene>
    <name evidence="1" type="ORF">BJX66DRAFT_301363</name>
</gene>
<evidence type="ECO:0000313" key="1">
    <source>
        <dbReference type="EMBL" id="KAL2795787.1"/>
    </source>
</evidence>
<organism evidence="1 2">
    <name type="scientific">Aspergillus keveii</name>
    <dbReference type="NCBI Taxonomy" id="714993"/>
    <lineage>
        <taxon>Eukaryota</taxon>
        <taxon>Fungi</taxon>
        <taxon>Dikarya</taxon>
        <taxon>Ascomycota</taxon>
        <taxon>Pezizomycotina</taxon>
        <taxon>Eurotiomycetes</taxon>
        <taxon>Eurotiomycetidae</taxon>
        <taxon>Eurotiales</taxon>
        <taxon>Aspergillaceae</taxon>
        <taxon>Aspergillus</taxon>
        <taxon>Aspergillus subgen. Nidulantes</taxon>
    </lineage>
</organism>
<proteinExistence type="predicted"/>
<accession>A0ABR4G9T7</accession>
<dbReference type="Proteomes" id="UP001610563">
    <property type="component" value="Unassembled WGS sequence"/>
</dbReference>
<name>A0ABR4G9T7_9EURO</name>